<proteinExistence type="predicted"/>
<dbReference type="Proteomes" id="UP001324634">
    <property type="component" value="Chromosome"/>
</dbReference>
<organism evidence="2 3">
    <name type="scientific">Peredibacter starrii</name>
    <dbReference type="NCBI Taxonomy" id="28202"/>
    <lineage>
        <taxon>Bacteria</taxon>
        <taxon>Pseudomonadati</taxon>
        <taxon>Bdellovibrionota</taxon>
        <taxon>Bacteriovoracia</taxon>
        <taxon>Bacteriovoracales</taxon>
        <taxon>Bacteriovoracaceae</taxon>
        <taxon>Peredibacter</taxon>
    </lineage>
</organism>
<dbReference type="PANTHER" id="PTHR43155">
    <property type="entry name" value="CYCLIC DI-GMP PHOSPHODIESTERASE PA4108-RELATED"/>
    <property type="match status" value="1"/>
</dbReference>
<dbReference type="RefSeq" id="WP_321399145.1">
    <property type="nucleotide sequence ID" value="NZ_CP139487.1"/>
</dbReference>
<evidence type="ECO:0000259" key="1">
    <source>
        <dbReference type="PROSITE" id="PS51832"/>
    </source>
</evidence>
<gene>
    <name evidence="2" type="ORF">SOO65_07990</name>
</gene>
<dbReference type="KEGG" id="psti:SOO65_07990"/>
<dbReference type="PANTHER" id="PTHR43155:SF2">
    <property type="entry name" value="CYCLIC DI-GMP PHOSPHODIESTERASE PA4108"/>
    <property type="match status" value="1"/>
</dbReference>
<evidence type="ECO:0000313" key="2">
    <source>
        <dbReference type="EMBL" id="WPU66684.1"/>
    </source>
</evidence>
<dbReference type="InterPro" id="IPR003607">
    <property type="entry name" value="HD/PDEase_dom"/>
</dbReference>
<evidence type="ECO:0000313" key="3">
    <source>
        <dbReference type="Proteomes" id="UP001324634"/>
    </source>
</evidence>
<keyword evidence="3" id="KW-1185">Reference proteome</keyword>
<dbReference type="InterPro" id="IPR037522">
    <property type="entry name" value="HD_GYP_dom"/>
</dbReference>
<dbReference type="Gene3D" id="1.10.3210.10">
    <property type="entry name" value="Hypothetical protein af1432"/>
    <property type="match status" value="1"/>
</dbReference>
<dbReference type="AlphaFoldDB" id="A0AAX4HUQ8"/>
<dbReference type="PROSITE" id="PS51832">
    <property type="entry name" value="HD_GYP"/>
    <property type="match status" value="1"/>
</dbReference>
<sequence length="307" mass="34440">MLDDFFPVRLNTIRPDEAITFDLYLKLTTRYVHYIHCNEELEGERQKKLKSHGVRKVFIKTADEDAYLSYLESGLSVLKNSNLDIASKGSIAHDSLITAAENAERILETESGFNKQKKQFEKVSEFLSTEKGALKSILASAGVSMDNNHHAATVSSLCLAVAAKAGLEDKTEIFELGIAALLHDIGKNRLKFNYMKPWAEFTPAEQKQYKNHPQDGADMLAGKPYINPRILGLIAAHEEKGEGRGYPEKVNLFKKPLTYQILSMVNAFDHFCFEENLLAAQAIDPFFEKNGQFYDESLISVLATVLT</sequence>
<dbReference type="EMBL" id="CP139487">
    <property type="protein sequence ID" value="WPU66684.1"/>
    <property type="molecule type" value="Genomic_DNA"/>
</dbReference>
<reference evidence="2 3" key="1">
    <citation type="submission" date="2023-11" db="EMBL/GenBank/DDBJ databases">
        <title>Peredibacter starrii A3.12.</title>
        <authorList>
            <person name="Mitchell R.J."/>
        </authorList>
    </citation>
    <scope>NUCLEOTIDE SEQUENCE [LARGE SCALE GENOMIC DNA]</scope>
    <source>
        <strain evidence="2 3">A3.12</strain>
    </source>
</reference>
<protein>
    <submittedName>
        <fullName evidence="2">HD domain-containing phosphohydrolase</fullName>
    </submittedName>
</protein>
<feature type="domain" description="HD-GYP" evidence="1">
    <location>
        <begin position="127"/>
        <end position="307"/>
    </location>
</feature>
<dbReference type="SUPFAM" id="SSF109604">
    <property type="entry name" value="HD-domain/PDEase-like"/>
    <property type="match status" value="1"/>
</dbReference>
<accession>A0AAX4HUQ8</accession>
<name>A0AAX4HUQ8_9BACT</name>
<dbReference type="Pfam" id="PF13487">
    <property type="entry name" value="HD_5"/>
    <property type="match status" value="1"/>
</dbReference>
<dbReference type="CDD" id="cd00077">
    <property type="entry name" value="HDc"/>
    <property type="match status" value="1"/>
</dbReference>